<evidence type="ECO:0000313" key="1">
    <source>
        <dbReference type="EMBL" id="OAN48413.1"/>
    </source>
</evidence>
<reference evidence="1 2" key="1">
    <citation type="submission" date="2016-04" db="EMBL/GenBank/DDBJ databases">
        <title>Chloroflexus islandicus sp. nov., a thermophilic filamentous anoxygenic phototrophic bacterium from geyser Strokkur (Iceland).</title>
        <authorList>
            <person name="Gaisin V.A."/>
            <person name="Kalashnikov A.M."/>
            <person name="Sukhacheva M.V."/>
            <person name="Grouzdev D.S."/>
            <person name="Ivanov T.M."/>
            <person name="Kuznetsov B."/>
            <person name="Gorlenko V.M."/>
        </authorList>
    </citation>
    <scope>NUCLEOTIDE SEQUENCE [LARGE SCALE GENOMIC DNA]</scope>
    <source>
        <strain evidence="2">isl-2</strain>
    </source>
</reference>
<keyword evidence="2" id="KW-1185">Reference proteome</keyword>
<proteinExistence type="predicted"/>
<dbReference type="AlphaFoldDB" id="A0A178MIN4"/>
<dbReference type="REBASE" id="159295">
    <property type="entry name" value="Cspisl2ORF8405P"/>
</dbReference>
<dbReference type="OrthoDB" id="3034575at2"/>
<sequence>MEYPTEPDTSQRAKRFADYKSEASLWITLATGDYYPDILQDARNLYSPVIQLFGQLLKQSASSQELLLRISEISQTWMRIQLLRVFRKYVSPSVPVEMTKRKSGILQIIQTFGSQFRPIPEVQKAYNSRPTPDEALCALLWEYKDRGKKGYDLTERFFELFRARFPDLIIEGPIRAGRDTLMGEIFPNYPNPTRPIDFVIYEQGKTSILAIGLARYDSDRGGAQEDDRPGQYRSTIDEVLNYAHSHQLNIKVILLNDGPGLLLGSMWDDYSKLEDSYPNKVMVLTLRMVPERLQLAWLHTRTS</sequence>
<dbReference type="STRING" id="1707952.A6A03_08410"/>
<gene>
    <name evidence="1" type="ORF">A6A03_08410</name>
</gene>
<organism evidence="1 2">
    <name type="scientific">Chloroflexus islandicus</name>
    <dbReference type="NCBI Taxonomy" id="1707952"/>
    <lineage>
        <taxon>Bacteria</taxon>
        <taxon>Bacillati</taxon>
        <taxon>Chloroflexota</taxon>
        <taxon>Chloroflexia</taxon>
        <taxon>Chloroflexales</taxon>
        <taxon>Chloroflexineae</taxon>
        <taxon>Chloroflexaceae</taxon>
        <taxon>Chloroflexus</taxon>
    </lineage>
</organism>
<accession>A0A178MIN4</accession>
<protein>
    <submittedName>
        <fullName evidence="1">BstEII</fullName>
    </submittedName>
</protein>
<name>A0A178MIN4_9CHLR</name>
<comment type="caution">
    <text evidence="1">The sequence shown here is derived from an EMBL/GenBank/DDBJ whole genome shotgun (WGS) entry which is preliminary data.</text>
</comment>
<dbReference type="Proteomes" id="UP000078287">
    <property type="component" value="Unassembled WGS sequence"/>
</dbReference>
<dbReference type="EMBL" id="LWQS01000032">
    <property type="protein sequence ID" value="OAN48413.1"/>
    <property type="molecule type" value="Genomic_DNA"/>
</dbReference>
<evidence type="ECO:0000313" key="2">
    <source>
        <dbReference type="Proteomes" id="UP000078287"/>
    </source>
</evidence>